<dbReference type="NCBIfam" id="TIGR01687">
    <property type="entry name" value="moaD_arch"/>
    <property type="match status" value="1"/>
</dbReference>
<dbReference type="SUPFAM" id="SSF54285">
    <property type="entry name" value="MoaD/ThiS"/>
    <property type="match status" value="1"/>
</dbReference>
<dbReference type="PANTHER" id="PTHR33359">
    <property type="entry name" value="MOLYBDOPTERIN SYNTHASE SULFUR CARRIER SUBUNIT"/>
    <property type="match status" value="1"/>
</dbReference>
<comment type="caution">
    <text evidence="4">The sequence shown here is derived from an EMBL/GenBank/DDBJ whole genome shotgun (WGS) entry which is preliminary data.</text>
</comment>
<comment type="similarity">
    <text evidence="2">Belongs to the MoaD family.</text>
</comment>
<dbReference type="Pfam" id="PF02597">
    <property type="entry name" value="ThiS"/>
    <property type="match status" value="1"/>
</dbReference>
<dbReference type="InterPro" id="IPR003749">
    <property type="entry name" value="ThiS/MoaD-like"/>
</dbReference>
<dbReference type="CDD" id="cd00754">
    <property type="entry name" value="Ubl_MoaD"/>
    <property type="match status" value="1"/>
</dbReference>
<dbReference type="EMBL" id="JAIMJA010000010">
    <property type="protein sequence ID" value="MCE2595413.1"/>
    <property type="molecule type" value="Genomic_DNA"/>
</dbReference>
<keyword evidence="1" id="KW-0547">Nucleotide-binding</keyword>
<name>A0ABS8WCH8_9GAMM</name>
<evidence type="ECO:0000313" key="4">
    <source>
        <dbReference type="EMBL" id="MCE2595413.1"/>
    </source>
</evidence>
<gene>
    <name evidence="4" type="primary">moaD</name>
    <name evidence="4" type="ORF">K6Y31_11355</name>
</gene>
<dbReference type="InterPro" id="IPR016155">
    <property type="entry name" value="Mopterin_synth/thiamin_S_b"/>
</dbReference>
<dbReference type="Gene3D" id="3.10.20.30">
    <property type="match status" value="1"/>
</dbReference>
<dbReference type="PANTHER" id="PTHR33359:SF1">
    <property type="entry name" value="MOLYBDOPTERIN SYNTHASE SULFUR CARRIER SUBUNIT"/>
    <property type="match status" value="1"/>
</dbReference>
<sequence>MINVVFFAKLRESLGIESIQLDVKGINTVEDILQTLYRHHPSWKGELSQGPLLVAINHDMARLTSPVKAGDEVAFFPPVTGG</sequence>
<dbReference type="RefSeq" id="WP_233052896.1">
    <property type="nucleotide sequence ID" value="NZ_JAIMJA010000010.1"/>
</dbReference>
<protein>
    <recommendedName>
        <fullName evidence="3">Molybdopterin synthase sulfur carrier subunit</fullName>
    </recommendedName>
</protein>
<dbReference type="InterPro" id="IPR010038">
    <property type="entry name" value="MoaD_arc-typ"/>
</dbReference>
<organism evidence="4 5">
    <name type="scientific">Motilimonas cestriensis</name>
    <dbReference type="NCBI Taxonomy" id="2742685"/>
    <lineage>
        <taxon>Bacteria</taxon>
        <taxon>Pseudomonadati</taxon>
        <taxon>Pseudomonadota</taxon>
        <taxon>Gammaproteobacteria</taxon>
        <taxon>Alteromonadales</taxon>
        <taxon>Alteromonadales genera incertae sedis</taxon>
        <taxon>Motilimonas</taxon>
    </lineage>
</organism>
<accession>A0ABS8WCH8</accession>
<evidence type="ECO:0000256" key="1">
    <source>
        <dbReference type="ARBA" id="ARBA00022741"/>
    </source>
</evidence>
<evidence type="ECO:0000256" key="2">
    <source>
        <dbReference type="ARBA" id="ARBA00024200"/>
    </source>
</evidence>
<evidence type="ECO:0000256" key="3">
    <source>
        <dbReference type="ARBA" id="ARBA00024247"/>
    </source>
</evidence>
<evidence type="ECO:0000313" key="5">
    <source>
        <dbReference type="Proteomes" id="UP001201273"/>
    </source>
</evidence>
<dbReference type="InterPro" id="IPR044672">
    <property type="entry name" value="MOCS2A"/>
</dbReference>
<proteinExistence type="inferred from homology"/>
<reference evidence="4 5" key="1">
    <citation type="journal article" date="2022" name="Environ. Microbiol. Rep.">
        <title>Eco-phylogenetic analyses reveal divergent evolution of vitamin B12 metabolism in the marine bacterial family 'Psychromonadaceae'.</title>
        <authorList>
            <person name="Jin X."/>
            <person name="Yang Y."/>
            <person name="Cao H."/>
            <person name="Gao B."/>
            <person name="Zhao Z."/>
        </authorList>
    </citation>
    <scope>NUCLEOTIDE SEQUENCE [LARGE SCALE GENOMIC DNA]</scope>
    <source>
        <strain evidence="4 5">MKS20</strain>
    </source>
</reference>
<dbReference type="InterPro" id="IPR012675">
    <property type="entry name" value="Beta-grasp_dom_sf"/>
</dbReference>
<keyword evidence="5" id="KW-1185">Reference proteome</keyword>
<dbReference type="NCBIfam" id="TIGR01682">
    <property type="entry name" value="moaD"/>
    <property type="match status" value="1"/>
</dbReference>
<dbReference type="Proteomes" id="UP001201273">
    <property type="component" value="Unassembled WGS sequence"/>
</dbReference>